<dbReference type="Proteomes" id="UP000001996">
    <property type="component" value="Unassembled WGS sequence"/>
</dbReference>
<dbReference type="VEuPathDB" id="FungiDB:LELG_01174"/>
<dbReference type="OMA" id="THPKFIN"/>
<sequence>MPQNPNAVVKSVLSSPLLTNPNRWLWDVPKKHAHHLIEEQYYSRNKLAANVFAQMLTSVSAVSLDEVIPKGNSIPVPPMVKNTAQAQLVPSFDKSRNEPYRAIINNKHYIEVLLKKPKLAGRYKPALAAKLGLQKRAETQFVSDMPSIVENYYKTKIQSLLEQIEITEQNNVEKEAIGNQGILLTTIEQNQPFQWKNGCLEIEKTLFGIENDQVVDFKTQSELAHLLVAYMDFLN</sequence>
<dbReference type="OrthoDB" id="4015782at2759"/>
<evidence type="ECO:0008006" key="3">
    <source>
        <dbReference type="Google" id="ProtNLM"/>
    </source>
</evidence>
<organism evidence="1 2">
    <name type="scientific">Lodderomyces elongisporus (strain ATCC 11503 / CBS 2605 / JCM 1781 / NBRC 1676 / NRRL YB-4239)</name>
    <name type="common">Yeast</name>
    <name type="synonym">Saccharomyces elongisporus</name>
    <dbReference type="NCBI Taxonomy" id="379508"/>
    <lineage>
        <taxon>Eukaryota</taxon>
        <taxon>Fungi</taxon>
        <taxon>Dikarya</taxon>
        <taxon>Ascomycota</taxon>
        <taxon>Saccharomycotina</taxon>
        <taxon>Pichiomycetes</taxon>
        <taxon>Debaryomycetaceae</taxon>
        <taxon>Candida/Lodderomyces clade</taxon>
        <taxon>Lodderomyces</taxon>
    </lineage>
</organism>
<evidence type="ECO:0000313" key="2">
    <source>
        <dbReference type="Proteomes" id="UP000001996"/>
    </source>
</evidence>
<reference evidence="1 2" key="1">
    <citation type="journal article" date="2009" name="Nature">
        <title>Evolution of pathogenicity and sexual reproduction in eight Candida genomes.</title>
        <authorList>
            <person name="Butler G."/>
            <person name="Rasmussen M.D."/>
            <person name="Lin M.F."/>
            <person name="Santos M.A."/>
            <person name="Sakthikumar S."/>
            <person name="Munro C.A."/>
            <person name="Rheinbay E."/>
            <person name="Grabherr M."/>
            <person name="Forche A."/>
            <person name="Reedy J.L."/>
            <person name="Agrafioti I."/>
            <person name="Arnaud M.B."/>
            <person name="Bates S."/>
            <person name="Brown A.J."/>
            <person name="Brunke S."/>
            <person name="Costanzo M.C."/>
            <person name="Fitzpatrick D.A."/>
            <person name="de Groot P.W."/>
            <person name="Harris D."/>
            <person name="Hoyer L.L."/>
            <person name="Hube B."/>
            <person name="Klis F.M."/>
            <person name="Kodira C."/>
            <person name="Lennard N."/>
            <person name="Logue M.E."/>
            <person name="Martin R."/>
            <person name="Neiman A.M."/>
            <person name="Nikolaou E."/>
            <person name="Quail M.A."/>
            <person name="Quinn J."/>
            <person name="Santos M.C."/>
            <person name="Schmitzberger F.F."/>
            <person name="Sherlock G."/>
            <person name="Shah P."/>
            <person name="Silverstein K.A."/>
            <person name="Skrzypek M.S."/>
            <person name="Soll D."/>
            <person name="Staggs R."/>
            <person name="Stansfield I."/>
            <person name="Stumpf M.P."/>
            <person name="Sudbery P.E."/>
            <person name="Srikantha T."/>
            <person name="Zeng Q."/>
            <person name="Berman J."/>
            <person name="Berriman M."/>
            <person name="Heitman J."/>
            <person name="Gow N.A."/>
            <person name="Lorenz M.C."/>
            <person name="Birren B.W."/>
            <person name="Kellis M."/>
            <person name="Cuomo C.A."/>
        </authorList>
    </citation>
    <scope>NUCLEOTIDE SEQUENCE [LARGE SCALE GENOMIC DNA]</scope>
    <source>
        <strain evidence="2">ATCC 11503 / BCRC 21390 / CBS 2605 / JCM 1781 / NBRC 1676 / NRRL YB-4239</strain>
    </source>
</reference>
<dbReference type="InParanoid" id="A5DUY8"/>
<dbReference type="HOGENOM" id="CLU_1204633_0_0_1"/>
<proteinExistence type="predicted"/>
<dbReference type="AlphaFoldDB" id="A5DUY8"/>
<dbReference type="GeneID" id="5234752"/>
<dbReference type="KEGG" id="lel:PVL30_001143"/>
<gene>
    <name evidence="1" type="ORF">LELG_01174</name>
</gene>
<evidence type="ECO:0000313" key="1">
    <source>
        <dbReference type="EMBL" id="EDK42996.1"/>
    </source>
</evidence>
<name>A5DUY8_LODEL</name>
<accession>A5DUY8</accession>
<keyword evidence="2" id="KW-1185">Reference proteome</keyword>
<protein>
    <recommendedName>
        <fullName evidence="3">Required for respiratory growth protein 8, mitochondrial</fullName>
    </recommendedName>
</protein>
<dbReference type="EMBL" id="CH981524">
    <property type="protein sequence ID" value="EDK42996.1"/>
    <property type="molecule type" value="Genomic_DNA"/>
</dbReference>